<sequence length="39" mass="4380">MPPPNHSWVHTRARADVDRLVLLRITNHIESTGQPPPGL</sequence>
<evidence type="ECO:0000313" key="1">
    <source>
        <dbReference type="EMBL" id="DAD86221.1"/>
    </source>
</evidence>
<reference evidence="1" key="1">
    <citation type="journal article" date="2021" name="Proc. Natl. Acad. Sci. U.S.A.">
        <title>A Catalog of Tens of Thousands of Viruses from Human Metagenomes Reveals Hidden Associations with Chronic Diseases.</title>
        <authorList>
            <person name="Tisza M.J."/>
            <person name="Buck C.B."/>
        </authorList>
    </citation>
    <scope>NUCLEOTIDE SEQUENCE</scope>
    <source>
        <strain evidence="1">CtUL28</strain>
    </source>
</reference>
<organism evidence="1">
    <name type="scientific">Caudovirales sp. ctUL28</name>
    <dbReference type="NCBI Taxonomy" id="2826778"/>
    <lineage>
        <taxon>Viruses</taxon>
        <taxon>Duplodnaviria</taxon>
        <taxon>Heunggongvirae</taxon>
        <taxon>Uroviricota</taxon>
        <taxon>Caudoviricetes</taxon>
    </lineage>
</organism>
<proteinExistence type="predicted"/>
<accession>A0A8S5MUY9</accession>
<dbReference type="EMBL" id="BK014996">
    <property type="protein sequence ID" value="DAD86221.1"/>
    <property type="molecule type" value="Genomic_DNA"/>
</dbReference>
<protein>
    <submittedName>
        <fullName evidence="1">Uncharacterized protein</fullName>
    </submittedName>
</protein>
<name>A0A8S5MUY9_9CAUD</name>